<feature type="domain" description="ABC transporter" evidence="12">
    <location>
        <begin position="1060"/>
        <end position="1294"/>
    </location>
</feature>
<keyword evidence="9 11" id="KW-0472">Membrane</keyword>
<dbReference type="SMART" id="SM00382">
    <property type="entry name" value="AAA"/>
    <property type="match status" value="2"/>
</dbReference>
<feature type="transmembrane region" description="Helical" evidence="11">
    <location>
        <begin position="737"/>
        <end position="761"/>
    </location>
</feature>
<dbReference type="FunFam" id="3.40.50.300:FF:000610">
    <property type="entry name" value="Multidrug resistance-associated ABC transporter"/>
    <property type="match status" value="1"/>
</dbReference>
<evidence type="ECO:0000256" key="10">
    <source>
        <dbReference type="SAM" id="MobiDB-lite"/>
    </source>
</evidence>
<name>A0A9W7GC86_9STRA</name>
<dbReference type="EMBL" id="BRYA01000190">
    <property type="protein sequence ID" value="GMI43262.1"/>
    <property type="molecule type" value="Genomic_DNA"/>
</dbReference>
<protein>
    <submittedName>
        <fullName evidence="14">Uncharacterized protein</fullName>
    </submittedName>
</protein>
<comment type="similarity">
    <text evidence="2">Belongs to the ABC transporter superfamily. ABCC family. Conjugate transporter (TC 3.A.1.208) subfamily.</text>
</comment>
<evidence type="ECO:0000256" key="7">
    <source>
        <dbReference type="ARBA" id="ARBA00022840"/>
    </source>
</evidence>
<feature type="domain" description="ABC transmembrane type-1" evidence="13">
    <location>
        <begin position="100"/>
        <end position="386"/>
    </location>
</feature>
<feature type="transmembrane region" description="Helical" evidence="11">
    <location>
        <begin position="213"/>
        <end position="230"/>
    </location>
</feature>
<dbReference type="InterPro" id="IPR011527">
    <property type="entry name" value="ABC1_TM_dom"/>
</dbReference>
<gene>
    <name evidence="14" type="ORF">TrCOL_g2636</name>
</gene>
<evidence type="ECO:0000256" key="9">
    <source>
        <dbReference type="ARBA" id="ARBA00023136"/>
    </source>
</evidence>
<keyword evidence="7" id="KW-0067">ATP-binding</keyword>
<dbReference type="InterPro" id="IPR003593">
    <property type="entry name" value="AAA+_ATPase"/>
</dbReference>
<accession>A0A9W7GC86</accession>
<feature type="domain" description="ABC transmembrane type-1" evidence="13">
    <location>
        <begin position="782"/>
        <end position="1020"/>
    </location>
</feature>
<evidence type="ECO:0000259" key="13">
    <source>
        <dbReference type="PROSITE" id="PS50929"/>
    </source>
</evidence>
<dbReference type="Gene3D" id="1.20.1560.10">
    <property type="entry name" value="ABC transporter type 1, transmembrane domain"/>
    <property type="match status" value="2"/>
</dbReference>
<evidence type="ECO:0000259" key="12">
    <source>
        <dbReference type="PROSITE" id="PS50893"/>
    </source>
</evidence>
<evidence type="ECO:0000256" key="11">
    <source>
        <dbReference type="SAM" id="Phobius"/>
    </source>
</evidence>
<dbReference type="GO" id="GO:0016020">
    <property type="term" value="C:membrane"/>
    <property type="evidence" value="ECO:0007669"/>
    <property type="project" value="UniProtKB-SubCell"/>
</dbReference>
<dbReference type="PROSITE" id="PS50929">
    <property type="entry name" value="ABC_TM1F"/>
    <property type="match status" value="2"/>
</dbReference>
<proteinExistence type="inferred from homology"/>
<keyword evidence="3" id="KW-0813">Transport</keyword>
<dbReference type="Proteomes" id="UP001165065">
    <property type="component" value="Unassembled WGS sequence"/>
</dbReference>
<feature type="region of interest" description="Disordered" evidence="10">
    <location>
        <begin position="10"/>
        <end position="30"/>
    </location>
</feature>
<dbReference type="InterPro" id="IPR003439">
    <property type="entry name" value="ABC_transporter-like_ATP-bd"/>
</dbReference>
<evidence type="ECO:0000256" key="4">
    <source>
        <dbReference type="ARBA" id="ARBA00022692"/>
    </source>
</evidence>
<dbReference type="InterPro" id="IPR027417">
    <property type="entry name" value="P-loop_NTPase"/>
</dbReference>
<evidence type="ECO:0000256" key="5">
    <source>
        <dbReference type="ARBA" id="ARBA00022737"/>
    </source>
</evidence>
<reference evidence="15" key="1">
    <citation type="journal article" date="2023" name="Commun. Biol.">
        <title>Genome analysis of Parmales, the sister group of diatoms, reveals the evolutionary specialization of diatoms from phago-mixotrophs to photoautotrophs.</title>
        <authorList>
            <person name="Ban H."/>
            <person name="Sato S."/>
            <person name="Yoshikawa S."/>
            <person name="Yamada K."/>
            <person name="Nakamura Y."/>
            <person name="Ichinomiya M."/>
            <person name="Sato N."/>
            <person name="Blanc-Mathieu R."/>
            <person name="Endo H."/>
            <person name="Kuwata A."/>
            <person name="Ogata H."/>
        </authorList>
    </citation>
    <scope>NUCLEOTIDE SEQUENCE [LARGE SCALE GENOMIC DNA]</scope>
</reference>
<dbReference type="InterPro" id="IPR044726">
    <property type="entry name" value="ABCC_6TM_D2"/>
</dbReference>
<dbReference type="Pfam" id="PF00664">
    <property type="entry name" value="ABC_membrane"/>
    <property type="match status" value="2"/>
</dbReference>
<keyword evidence="8 11" id="KW-1133">Transmembrane helix</keyword>
<dbReference type="SUPFAM" id="SSF90123">
    <property type="entry name" value="ABC transporter transmembrane region"/>
    <property type="match status" value="2"/>
</dbReference>
<feature type="compositionally biased region" description="Low complexity" evidence="10">
    <location>
        <begin position="19"/>
        <end position="28"/>
    </location>
</feature>
<dbReference type="Gene3D" id="3.40.50.300">
    <property type="entry name" value="P-loop containing nucleotide triphosphate hydrolases"/>
    <property type="match status" value="2"/>
</dbReference>
<organism evidence="14 15">
    <name type="scientific">Triparma columacea</name>
    <dbReference type="NCBI Taxonomy" id="722753"/>
    <lineage>
        <taxon>Eukaryota</taxon>
        <taxon>Sar</taxon>
        <taxon>Stramenopiles</taxon>
        <taxon>Ochrophyta</taxon>
        <taxon>Bolidophyceae</taxon>
        <taxon>Parmales</taxon>
        <taxon>Triparmaceae</taxon>
        <taxon>Triparma</taxon>
    </lineage>
</organism>
<dbReference type="InterPro" id="IPR036640">
    <property type="entry name" value="ABC1_TM_sf"/>
</dbReference>
<feature type="transmembrane region" description="Helical" evidence="11">
    <location>
        <begin position="321"/>
        <end position="349"/>
    </location>
</feature>
<feature type="transmembrane region" description="Helical" evidence="11">
    <location>
        <begin position="782"/>
        <end position="806"/>
    </location>
</feature>
<dbReference type="OrthoDB" id="6500128at2759"/>
<evidence type="ECO:0000256" key="8">
    <source>
        <dbReference type="ARBA" id="ARBA00022989"/>
    </source>
</evidence>
<dbReference type="InterPro" id="IPR050173">
    <property type="entry name" value="ABC_transporter_C-like"/>
</dbReference>
<dbReference type="SUPFAM" id="SSF52540">
    <property type="entry name" value="P-loop containing nucleoside triphosphate hydrolases"/>
    <property type="match status" value="2"/>
</dbReference>
<keyword evidence="6" id="KW-0547">Nucleotide-binding</keyword>
<keyword evidence="15" id="KW-1185">Reference proteome</keyword>
<evidence type="ECO:0000256" key="3">
    <source>
        <dbReference type="ARBA" id="ARBA00022448"/>
    </source>
</evidence>
<dbReference type="InterPro" id="IPR044746">
    <property type="entry name" value="ABCC_6TM_D1"/>
</dbReference>
<dbReference type="GO" id="GO:0016887">
    <property type="term" value="F:ATP hydrolysis activity"/>
    <property type="evidence" value="ECO:0007669"/>
    <property type="project" value="InterPro"/>
</dbReference>
<dbReference type="GO" id="GO:0005524">
    <property type="term" value="F:ATP binding"/>
    <property type="evidence" value="ECO:0007669"/>
    <property type="project" value="UniProtKB-KW"/>
</dbReference>
<comment type="caution">
    <text evidence="14">The sequence shown here is derived from an EMBL/GenBank/DDBJ whole genome shotgun (WGS) entry which is preliminary data.</text>
</comment>
<dbReference type="PROSITE" id="PS00211">
    <property type="entry name" value="ABC_TRANSPORTER_1"/>
    <property type="match status" value="2"/>
</dbReference>
<dbReference type="InterPro" id="IPR017871">
    <property type="entry name" value="ABC_transporter-like_CS"/>
</dbReference>
<dbReference type="GO" id="GO:0140359">
    <property type="term" value="F:ABC-type transporter activity"/>
    <property type="evidence" value="ECO:0007669"/>
    <property type="project" value="InterPro"/>
</dbReference>
<evidence type="ECO:0000256" key="1">
    <source>
        <dbReference type="ARBA" id="ARBA00004141"/>
    </source>
</evidence>
<keyword evidence="5" id="KW-0677">Repeat</keyword>
<feature type="transmembrane region" description="Helical" evidence="11">
    <location>
        <begin position="99"/>
        <end position="120"/>
    </location>
</feature>
<evidence type="ECO:0000256" key="2">
    <source>
        <dbReference type="ARBA" id="ARBA00009726"/>
    </source>
</evidence>
<feature type="transmembrane region" description="Helical" evidence="11">
    <location>
        <begin position="236"/>
        <end position="258"/>
    </location>
</feature>
<dbReference type="CDD" id="cd18580">
    <property type="entry name" value="ABC_6TM_ABCC_D2"/>
    <property type="match status" value="1"/>
</dbReference>
<dbReference type="PANTHER" id="PTHR24223">
    <property type="entry name" value="ATP-BINDING CASSETTE SUB-FAMILY C"/>
    <property type="match status" value="1"/>
</dbReference>
<sequence length="1299" mass="143005">MGLKMVNVVDSTGSKLDGPSKPSSPNNPEECASPLSSVFMSWLNDFVSTGYSRRLEISDALPLHTRDKPLLQYDEFVKHFSEEGMSVWGAVKKTFMKPFLASSFMCACAAIASLSGPFLLKQLIVFVEDTQDEASPDPPILKGVWICVLMLVGQGFDSTLKAHSMYWGKLVGIGLRNITIMAIYHRTFTIPPYLSTTSTGQLVNQMSADATRYLNVMPSLVMMLTAPVFIVTSVSVLLYVLGPSILVGLTIMVLYIPVVRKCGLIQKVYQEQKMKLADERVRITGEVVSGIRVLKFYAWEGPSRDVIKNARASEASKLLSFWLAQAASMVLALICPTLALVATFATYYLTKSRMPSISDTFLALSMFKLIQLPFKAFSEGVSATSQALVSFRRLESFLSTEQLKPLGRKGGCEANKEDPDPKDPLVKLSGDWTWGGEEPHVKIPVDEPIEVRRGEILAVVGMVGSGKTSIVSAMLGELKPLSPDPAISLQGSVALVSQQAFIVNDTIENNVTFGLPFDRAKLNRAIRLSELKTDLMNLPDGCLTEIGERGVNLSGGQKMRVSIARAIYSEAEIVIMDDPLAAVDAHVGRNIFENTVAGHFRERGAAVVLVTNGFGYLVDPRVTNIVVLGGGEGRRGEVMERGRYKDLVKANGEFVKLMGEEGKVGVKDVNVEVKEASSEASSRMSDLEVRPSSIVEGAADAPSTPKKLVDVEGRARGDVPISTYMSYLFVGNHTVSFFVRSVVIFLLFFCCECGVSVQDYWLGLWGQVDPSDEDKMASYSNIYFLIFCVLFLLITLRSFLFSVFAVQSSVFSHDNAVANIVRCPTWWFDTTPVGRILNRFAQDLSEVDERLPQVTQFALITCSRVVIVCALACVPVPYMAICMVPVLLGFMRTREYFRRSSREAQRLLATTSSPVFQQLEQTLLGLPVIRAFGRQASFKGAFNRKLALSTSFAWCKTALDQWLLIRLTFICCSVVFGTAIFVVFYADVLNVALVGTVISSALNLTSELRFAVRFTTDMESKLNGFMRLEEYANDLPRERPYEKESDAVLVNRGWVTDGRVEIKGLKMRYREGLDLVLKGVNCVIKGGEKCGVVGRTGSGKSSLMMALFRIVEASEGQILVDGEDIATIGLDLLRKSIGIVPQDPVLFSGTVRSNLDPFSNHCDSDVTDALRKACMYEYVMEGGGGLDMKVENNGDNFSVGQRQLLCLARAVLRKPKILVCDEHSASIDPMTDRIIGEVLRTTFKDATIIAIAHRIQSVMDYDKVMVMSDGVVAEFGNPRELQRKVGGEFRGFCEQANVV</sequence>
<evidence type="ECO:0000256" key="6">
    <source>
        <dbReference type="ARBA" id="ARBA00022741"/>
    </source>
</evidence>
<dbReference type="CDD" id="cd18579">
    <property type="entry name" value="ABC_6TM_ABCC_D1"/>
    <property type="match status" value="1"/>
</dbReference>
<dbReference type="Pfam" id="PF00005">
    <property type="entry name" value="ABC_tran"/>
    <property type="match status" value="2"/>
</dbReference>
<feature type="domain" description="ABC transporter" evidence="12">
    <location>
        <begin position="426"/>
        <end position="655"/>
    </location>
</feature>
<dbReference type="FunFam" id="1.20.1560.10:FF:000013">
    <property type="entry name" value="ABC transporter C family member 2"/>
    <property type="match status" value="1"/>
</dbReference>
<dbReference type="PROSITE" id="PS50893">
    <property type="entry name" value="ABC_TRANSPORTER_2"/>
    <property type="match status" value="2"/>
</dbReference>
<keyword evidence="4 11" id="KW-0812">Transmembrane</keyword>
<feature type="transmembrane region" description="Helical" evidence="11">
    <location>
        <begin position="865"/>
        <end position="890"/>
    </location>
</feature>
<comment type="subcellular location">
    <subcellularLocation>
        <location evidence="1">Membrane</location>
        <topology evidence="1">Multi-pass membrane protein</topology>
    </subcellularLocation>
</comment>
<dbReference type="CDD" id="cd03244">
    <property type="entry name" value="ABCC_MRP_domain2"/>
    <property type="match status" value="1"/>
</dbReference>
<evidence type="ECO:0000313" key="15">
    <source>
        <dbReference type="Proteomes" id="UP001165065"/>
    </source>
</evidence>
<feature type="transmembrane region" description="Helical" evidence="11">
    <location>
        <begin position="963"/>
        <end position="985"/>
    </location>
</feature>
<evidence type="ECO:0000313" key="14">
    <source>
        <dbReference type="EMBL" id="GMI43262.1"/>
    </source>
</evidence>